<feature type="domain" description="Antitoxin SocA-like Panacea" evidence="1">
    <location>
        <begin position="23"/>
        <end position="113"/>
    </location>
</feature>
<organism evidence="2 3">
    <name type="scientific">Bifidobacterium subtile</name>
    <dbReference type="NCBI Taxonomy" id="77635"/>
    <lineage>
        <taxon>Bacteria</taxon>
        <taxon>Bacillati</taxon>
        <taxon>Actinomycetota</taxon>
        <taxon>Actinomycetes</taxon>
        <taxon>Bifidobacteriales</taxon>
        <taxon>Bifidobacteriaceae</taxon>
        <taxon>Bifidobacterium</taxon>
    </lineage>
</organism>
<dbReference type="Pfam" id="PF13274">
    <property type="entry name" value="SocA_Panacea"/>
    <property type="match status" value="1"/>
</dbReference>
<sequence>MTSIIDVAAYILQRCGSMTTMKLQKLAFYSQAESLAHSGRPLFPEDFQAWRGGPVSVELYARHRGMFLIREGALTGTKELSDQEKRLINSVCSSLAGLTGNQLSSRTHKESPWREARAGLPQTALCTTKITKDSIRDYYSRNPVCI</sequence>
<evidence type="ECO:0000313" key="2">
    <source>
        <dbReference type="EMBL" id="KFJ04208.1"/>
    </source>
</evidence>
<accession>A0A087E8V7</accession>
<keyword evidence="3" id="KW-1185">Reference proteome</keyword>
<dbReference type="InterPro" id="IPR025272">
    <property type="entry name" value="SocA_Panacea"/>
</dbReference>
<name>A0A087E8V7_9BIFI</name>
<evidence type="ECO:0000259" key="1">
    <source>
        <dbReference type="Pfam" id="PF13274"/>
    </source>
</evidence>
<gene>
    <name evidence="2" type="ORF">BISU_1246</name>
</gene>
<dbReference type="eggNOG" id="COG3600">
    <property type="taxonomic scope" value="Bacteria"/>
</dbReference>
<dbReference type="OrthoDB" id="9799173at2"/>
<dbReference type="Proteomes" id="UP000029055">
    <property type="component" value="Unassembled WGS sequence"/>
</dbReference>
<protein>
    <recommendedName>
        <fullName evidence="1">Antitoxin SocA-like Panacea domain-containing protein</fullName>
    </recommendedName>
</protein>
<comment type="caution">
    <text evidence="2">The sequence shown here is derived from an EMBL/GenBank/DDBJ whole genome shotgun (WGS) entry which is preliminary data.</text>
</comment>
<proteinExistence type="predicted"/>
<reference evidence="2 3" key="1">
    <citation type="submission" date="2014-03" db="EMBL/GenBank/DDBJ databases">
        <title>Genomics of Bifidobacteria.</title>
        <authorList>
            <person name="Ventura M."/>
            <person name="Milani C."/>
            <person name="Lugli G.A."/>
        </authorList>
    </citation>
    <scope>NUCLEOTIDE SEQUENCE [LARGE SCALE GENOMIC DNA]</scope>
    <source>
        <strain evidence="2 3">LMG 11597</strain>
    </source>
</reference>
<evidence type="ECO:0000313" key="3">
    <source>
        <dbReference type="Proteomes" id="UP000029055"/>
    </source>
</evidence>
<dbReference type="EMBL" id="JGZR01000005">
    <property type="protein sequence ID" value="KFJ04208.1"/>
    <property type="molecule type" value="Genomic_DNA"/>
</dbReference>
<dbReference type="RefSeq" id="WP_024463476.1">
    <property type="nucleotide sequence ID" value="NZ_CP062939.1"/>
</dbReference>
<dbReference type="AlphaFoldDB" id="A0A087E8V7"/>